<organism evidence="1 2">
    <name type="scientific">Pisolithus tinctorius Marx 270</name>
    <dbReference type="NCBI Taxonomy" id="870435"/>
    <lineage>
        <taxon>Eukaryota</taxon>
        <taxon>Fungi</taxon>
        <taxon>Dikarya</taxon>
        <taxon>Basidiomycota</taxon>
        <taxon>Agaricomycotina</taxon>
        <taxon>Agaricomycetes</taxon>
        <taxon>Agaricomycetidae</taxon>
        <taxon>Boletales</taxon>
        <taxon>Sclerodermatineae</taxon>
        <taxon>Pisolithaceae</taxon>
        <taxon>Pisolithus</taxon>
    </lineage>
</organism>
<evidence type="ECO:0000313" key="2">
    <source>
        <dbReference type="Proteomes" id="UP000054217"/>
    </source>
</evidence>
<dbReference type="InParanoid" id="A0A0C3NSN0"/>
<accession>A0A0C3NSN0</accession>
<sequence length="122" mass="14271">MTSCNESKRNHSHSNSHCRIQHLNVGRSYLSMYSLLYSGLLLPHPLRPYMPLPRRVAVRIVKDIMARPMCIVYWVVALKRLLLHDLSLRANAYCCTLLRKTRRRREDDRWGSLGCNPRGLIL</sequence>
<dbReference type="Proteomes" id="UP000054217">
    <property type="component" value="Unassembled WGS sequence"/>
</dbReference>
<name>A0A0C3NSN0_PISTI</name>
<dbReference type="EMBL" id="KN832014">
    <property type="protein sequence ID" value="KIN98510.1"/>
    <property type="molecule type" value="Genomic_DNA"/>
</dbReference>
<evidence type="ECO:0000313" key="1">
    <source>
        <dbReference type="EMBL" id="KIN98510.1"/>
    </source>
</evidence>
<gene>
    <name evidence="1" type="ORF">M404DRAFT_847675</name>
</gene>
<reference evidence="1 2" key="1">
    <citation type="submission" date="2014-04" db="EMBL/GenBank/DDBJ databases">
        <authorList>
            <consortium name="DOE Joint Genome Institute"/>
            <person name="Kuo A."/>
            <person name="Kohler A."/>
            <person name="Costa M.D."/>
            <person name="Nagy L.G."/>
            <person name="Floudas D."/>
            <person name="Copeland A."/>
            <person name="Barry K.W."/>
            <person name="Cichocki N."/>
            <person name="Veneault-Fourrey C."/>
            <person name="LaButti K."/>
            <person name="Lindquist E.A."/>
            <person name="Lipzen A."/>
            <person name="Lundell T."/>
            <person name="Morin E."/>
            <person name="Murat C."/>
            <person name="Sun H."/>
            <person name="Tunlid A."/>
            <person name="Henrissat B."/>
            <person name="Grigoriev I.V."/>
            <person name="Hibbett D.S."/>
            <person name="Martin F."/>
            <person name="Nordberg H.P."/>
            <person name="Cantor M.N."/>
            <person name="Hua S.X."/>
        </authorList>
    </citation>
    <scope>NUCLEOTIDE SEQUENCE [LARGE SCALE GENOMIC DNA]</scope>
    <source>
        <strain evidence="1 2">Marx 270</strain>
    </source>
</reference>
<dbReference type="HOGENOM" id="CLU_2027699_0_0_1"/>
<keyword evidence="2" id="KW-1185">Reference proteome</keyword>
<dbReference type="AlphaFoldDB" id="A0A0C3NSN0"/>
<proteinExistence type="predicted"/>
<reference evidence="2" key="2">
    <citation type="submission" date="2015-01" db="EMBL/GenBank/DDBJ databases">
        <title>Evolutionary Origins and Diversification of the Mycorrhizal Mutualists.</title>
        <authorList>
            <consortium name="DOE Joint Genome Institute"/>
            <consortium name="Mycorrhizal Genomics Consortium"/>
            <person name="Kohler A."/>
            <person name="Kuo A."/>
            <person name="Nagy L.G."/>
            <person name="Floudas D."/>
            <person name="Copeland A."/>
            <person name="Barry K.W."/>
            <person name="Cichocki N."/>
            <person name="Veneault-Fourrey C."/>
            <person name="LaButti K."/>
            <person name="Lindquist E.A."/>
            <person name="Lipzen A."/>
            <person name="Lundell T."/>
            <person name="Morin E."/>
            <person name="Murat C."/>
            <person name="Riley R."/>
            <person name="Ohm R."/>
            <person name="Sun H."/>
            <person name="Tunlid A."/>
            <person name="Henrissat B."/>
            <person name="Grigoriev I.V."/>
            <person name="Hibbett D.S."/>
            <person name="Martin F."/>
        </authorList>
    </citation>
    <scope>NUCLEOTIDE SEQUENCE [LARGE SCALE GENOMIC DNA]</scope>
    <source>
        <strain evidence="2">Marx 270</strain>
    </source>
</reference>
<protein>
    <submittedName>
        <fullName evidence="1">Uncharacterized protein</fullName>
    </submittedName>
</protein>